<sequence length="117" mass="12208">MDSNLDAALERLNTVVSGKLTGEPALEKLQSEAEESSHRTRTRVELALEEAVESDPAFATELQTAIAALKRLSLKDQPASANITIDGDVKAKSSGIAIGGVSGVSVSIGHPSAPERK</sequence>
<dbReference type="KEGG" id="aori:SD37_17755"/>
<name>A0A193BYR2_AMYOR</name>
<protein>
    <submittedName>
        <fullName evidence="1">Uncharacterized protein</fullName>
    </submittedName>
</protein>
<evidence type="ECO:0000313" key="2">
    <source>
        <dbReference type="Proteomes" id="UP000093695"/>
    </source>
</evidence>
<gene>
    <name evidence="1" type="ORF">SD37_17755</name>
</gene>
<dbReference type="EMBL" id="CP016174">
    <property type="protein sequence ID" value="ANN17309.1"/>
    <property type="molecule type" value="Genomic_DNA"/>
</dbReference>
<dbReference type="AlphaFoldDB" id="A0A193BYR2"/>
<proteinExistence type="predicted"/>
<evidence type="ECO:0000313" key="1">
    <source>
        <dbReference type="EMBL" id="ANN17309.1"/>
    </source>
</evidence>
<organism evidence="1 2">
    <name type="scientific">Amycolatopsis orientalis</name>
    <name type="common">Nocardia orientalis</name>
    <dbReference type="NCBI Taxonomy" id="31958"/>
    <lineage>
        <taxon>Bacteria</taxon>
        <taxon>Bacillati</taxon>
        <taxon>Actinomycetota</taxon>
        <taxon>Actinomycetes</taxon>
        <taxon>Pseudonocardiales</taxon>
        <taxon>Pseudonocardiaceae</taxon>
        <taxon>Amycolatopsis</taxon>
    </lineage>
</organism>
<keyword evidence="2" id="KW-1185">Reference proteome</keyword>
<reference evidence="1 2" key="1">
    <citation type="journal article" date="2015" name="Genome Announc.">
        <title>Draft Genome Sequence of Norvancomycin-Producing Strain Amycolatopsis orientalis CPCC200066.</title>
        <authorList>
            <person name="Lei X."/>
            <person name="Yuan F."/>
            <person name="Shi Y."/>
            <person name="Li X."/>
            <person name="Wang L."/>
            <person name="Hong B."/>
        </authorList>
    </citation>
    <scope>NUCLEOTIDE SEQUENCE [LARGE SCALE GENOMIC DNA]</scope>
    <source>
        <strain evidence="1 2">B-37</strain>
    </source>
</reference>
<dbReference type="Proteomes" id="UP000093695">
    <property type="component" value="Chromosome"/>
</dbReference>
<accession>A0A193BYR2</accession>